<evidence type="ECO:0000313" key="1">
    <source>
        <dbReference type="EMBL" id="PIY68919.1"/>
    </source>
</evidence>
<feature type="non-terminal residue" evidence="1">
    <location>
        <position position="1"/>
    </location>
</feature>
<dbReference type="AlphaFoldDB" id="A0A2M7QCI5"/>
<protein>
    <submittedName>
        <fullName evidence="1">Uncharacterized protein</fullName>
    </submittedName>
</protein>
<feature type="non-terminal residue" evidence="1">
    <location>
        <position position="47"/>
    </location>
</feature>
<evidence type="ECO:0000313" key="2">
    <source>
        <dbReference type="Proteomes" id="UP000230108"/>
    </source>
</evidence>
<dbReference type="Proteomes" id="UP000230108">
    <property type="component" value="Unassembled WGS sequence"/>
</dbReference>
<accession>A0A2M7QCI5</accession>
<dbReference type="Pfam" id="PF08843">
    <property type="entry name" value="AbiEii"/>
    <property type="match status" value="1"/>
</dbReference>
<gene>
    <name evidence="1" type="ORF">COY90_03415</name>
</gene>
<proteinExistence type="predicted"/>
<name>A0A2M7QCI5_9BACT</name>
<organism evidence="1 2">
    <name type="scientific">Candidatus Roizmanbacteria bacterium CG_4_10_14_0_8_um_filter_39_9</name>
    <dbReference type="NCBI Taxonomy" id="1974829"/>
    <lineage>
        <taxon>Bacteria</taxon>
        <taxon>Candidatus Roizmaniibacteriota</taxon>
    </lineage>
</organism>
<sequence>ATICVMDIGDMIAHKLVAVMDRKHPANRDLFDIHYFLSSPVATETNY</sequence>
<dbReference type="InterPro" id="IPR014942">
    <property type="entry name" value="AbiEii"/>
</dbReference>
<reference evidence="2" key="1">
    <citation type="submission" date="2017-09" db="EMBL/GenBank/DDBJ databases">
        <title>Depth-based differentiation of microbial function through sediment-hosted aquifers and enrichment of novel symbionts in the deep terrestrial subsurface.</title>
        <authorList>
            <person name="Probst A.J."/>
            <person name="Ladd B."/>
            <person name="Jarett J.K."/>
            <person name="Geller-Mcgrath D.E."/>
            <person name="Sieber C.M.K."/>
            <person name="Emerson J.B."/>
            <person name="Anantharaman K."/>
            <person name="Thomas B.C."/>
            <person name="Malmstrom R."/>
            <person name="Stieglmeier M."/>
            <person name="Klingl A."/>
            <person name="Woyke T."/>
            <person name="Ryan C.M."/>
            <person name="Banfield J.F."/>
        </authorList>
    </citation>
    <scope>NUCLEOTIDE SEQUENCE [LARGE SCALE GENOMIC DNA]</scope>
</reference>
<comment type="caution">
    <text evidence="1">The sequence shown here is derived from an EMBL/GenBank/DDBJ whole genome shotgun (WGS) entry which is preliminary data.</text>
</comment>
<dbReference type="EMBL" id="PFLF01000073">
    <property type="protein sequence ID" value="PIY68919.1"/>
    <property type="molecule type" value="Genomic_DNA"/>
</dbReference>